<protein>
    <recommendedName>
        <fullName evidence="5">Ribosome maturation factor RimM</fullName>
    </recommendedName>
</protein>
<dbReference type="EMBL" id="MGFH01000153">
    <property type="protein sequence ID" value="OGM03916.1"/>
    <property type="molecule type" value="Genomic_DNA"/>
</dbReference>
<comment type="function">
    <text evidence="5">An accessory protein needed during the final step in the assembly of 30S ribosomal subunit, possibly for assembly of the head region. Essential for efficient processing of 16S rRNA. May be needed both before and after RbfA during the maturation of 16S rRNA. It has affinity for free ribosomal 30S subunits but not for 70S ribosomes.</text>
</comment>
<keyword evidence="2 5" id="KW-0690">Ribosome biogenesis</keyword>
<keyword evidence="4 5" id="KW-0143">Chaperone</keyword>
<dbReference type="InterPro" id="IPR036976">
    <property type="entry name" value="RimM_N_sf"/>
</dbReference>
<dbReference type="PANTHER" id="PTHR33692:SF1">
    <property type="entry name" value="RIBOSOME MATURATION FACTOR RIMM"/>
    <property type="match status" value="1"/>
</dbReference>
<dbReference type="AlphaFoldDB" id="A0A1F7WM46"/>
<dbReference type="GO" id="GO:0006364">
    <property type="term" value="P:rRNA processing"/>
    <property type="evidence" value="ECO:0007669"/>
    <property type="project" value="UniProtKB-UniRule"/>
</dbReference>
<reference evidence="8 9" key="1">
    <citation type="journal article" date="2016" name="Nat. Commun.">
        <title>Thousands of microbial genomes shed light on interconnected biogeochemical processes in an aquifer system.</title>
        <authorList>
            <person name="Anantharaman K."/>
            <person name="Brown C.T."/>
            <person name="Hug L.A."/>
            <person name="Sharon I."/>
            <person name="Castelle C.J."/>
            <person name="Probst A.J."/>
            <person name="Thomas B.C."/>
            <person name="Singh A."/>
            <person name="Wilkins M.J."/>
            <person name="Karaoz U."/>
            <person name="Brodie E.L."/>
            <person name="Williams K.H."/>
            <person name="Hubbard S.S."/>
            <person name="Banfield J.F."/>
        </authorList>
    </citation>
    <scope>NUCLEOTIDE SEQUENCE [LARGE SCALE GENOMIC DNA]</scope>
</reference>
<evidence type="ECO:0000313" key="8">
    <source>
        <dbReference type="EMBL" id="OGM03916.1"/>
    </source>
</evidence>
<dbReference type="Gene3D" id="2.30.30.240">
    <property type="entry name" value="PRC-barrel domain"/>
    <property type="match status" value="1"/>
</dbReference>
<dbReference type="STRING" id="1817813.A2008_03360"/>
<comment type="domain">
    <text evidence="5">The PRC barrel domain binds ribosomal protein uS19.</text>
</comment>
<dbReference type="InterPro" id="IPR011033">
    <property type="entry name" value="PRC_barrel-like_sf"/>
</dbReference>
<feature type="domain" description="RimM N-terminal" evidence="6">
    <location>
        <begin position="10"/>
        <end position="91"/>
    </location>
</feature>
<evidence type="ECO:0000313" key="9">
    <source>
        <dbReference type="Proteomes" id="UP000178735"/>
    </source>
</evidence>
<comment type="similarity">
    <text evidence="5">Belongs to the RimM family.</text>
</comment>
<dbReference type="SUPFAM" id="SSF50346">
    <property type="entry name" value="PRC-barrel domain"/>
    <property type="match status" value="1"/>
</dbReference>
<evidence type="ECO:0000259" key="6">
    <source>
        <dbReference type="Pfam" id="PF01782"/>
    </source>
</evidence>
<dbReference type="InterPro" id="IPR056792">
    <property type="entry name" value="PRC_RimM"/>
</dbReference>
<dbReference type="GO" id="GO:0005737">
    <property type="term" value="C:cytoplasm"/>
    <property type="evidence" value="ECO:0007669"/>
    <property type="project" value="UniProtKB-SubCell"/>
</dbReference>
<dbReference type="GO" id="GO:0042274">
    <property type="term" value="P:ribosomal small subunit biogenesis"/>
    <property type="evidence" value="ECO:0007669"/>
    <property type="project" value="UniProtKB-UniRule"/>
</dbReference>
<dbReference type="HAMAP" id="MF_00014">
    <property type="entry name" value="Ribosome_mat_RimM"/>
    <property type="match status" value="1"/>
</dbReference>
<dbReference type="NCBIfam" id="TIGR02273">
    <property type="entry name" value="16S_RimM"/>
    <property type="match status" value="1"/>
</dbReference>
<dbReference type="GO" id="GO:0005840">
    <property type="term" value="C:ribosome"/>
    <property type="evidence" value="ECO:0007669"/>
    <property type="project" value="InterPro"/>
</dbReference>
<evidence type="ECO:0000256" key="2">
    <source>
        <dbReference type="ARBA" id="ARBA00022517"/>
    </source>
</evidence>
<dbReference type="InterPro" id="IPR002676">
    <property type="entry name" value="RimM_N"/>
</dbReference>
<sequence length="178" mass="19603">MPDKSNFVAIGQIIKPHGVHGEFKVLPLTDFIEERFSNLKDFFIFNENDGAVKCSVVSVKFTPRYVIVGAEGFTIERAEALREQYIYIEKKDIMDAGEDNFYAFDLVGLAVIENATGRRLGEIINVYSGSGNDMIEISIAGDAGGDAKTALVPFVKQFVKKIDIKGGAVYIEVLEGLL</sequence>
<feature type="domain" description="Ribosome maturation factor RimM PRC barrel" evidence="7">
    <location>
        <begin position="104"/>
        <end position="176"/>
    </location>
</feature>
<organism evidence="8 9">
    <name type="scientific">Candidatus Wallbacteria bacterium GWC2_49_35</name>
    <dbReference type="NCBI Taxonomy" id="1817813"/>
    <lineage>
        <taxon>Bacteria</taxon>
        <taxon>Candidatus Walliibacteriota</taxon>
    </lineage>
</organism>
<keyword evidence="1 5" id="KW-0963">Cytoplasm</keyword>
<name>A0A1F7WM46_9BACT</name>
<dbReference type="Gene3D" id="2.40.30.60">
    <property type="entry name" value="RimM"/>
    <property type="match status" value="1"/>
</dbReference>
<dbReference type="GO" id="GO:0043022">
    <property type="term" value="F:ribosome binding"/>
    <property type="evidence" value="ECO:0007669"/>
    <property type="project" value="InterPro"/>
</dbReference>
<dbReference type="SUPFAM" id="SSF50447">
    <property type="entry name" value="Translation proteins"/>
    <property type="match status" value="1"/>
</dbReference>
<evidence type="ECO:0000256" key="3">
    <source>
        <dbReference type="ARBA" id="ARBA00022552"/>
    </source>
</evidence>
<comment type="subcellular location">
    <subcellularLocation>
        <location evidence="5">Cytoplasm</location>
    </subcellularLocation>
</comment>
<gene>
    <name evidence="5" type="primary">rimM</name>
    <name evidence="8" type="ORF">A2008_03360</name>
</gene>
<keyword evidence="3 5" id="KW-0698">rRNA processing</keyword>
<dbReference type="Proteomes" id="UP000178735">
    <property type="component" value="Unassembled WGS sequence"/>
</dbReference>
<dbReference type="PANTHER" id="PTHR33692">
    <property type="entry name" value="RIBOSOME MATURATION FACTOR RIMM"/>
    <property type="match status" value="1"/>
</dbReference>
<dbReference type="InterPro" id="IPR009000">
    <property type="entry name" value="Transl_B-barrel_sf"/>
</dbReference>
<comment type="subunit">
    <text evidence="5">Binds ribosomal protein uS19.</text>
</comment>
<proteinExistence type="inferred from homology"/>
<evidence type="ECO:0000256" key="5">
    <source>
        <dbReference type="HAMAP-Rule" id="MF_00014"/>
    </source>
</evidence>
<dbReference type="Pfam" id="PF01782">
    <property type="entry name" value="RimM"/>
    <property type="match status" value="1"/>
</dbReference>
<comment type="caution">
    <text evidence="8">The sequence shown here is derived from an EMBL/GenBank/DDBJ whole genome shotgun (WGS) entry which is preliminary data.</text>
</comment>
<evidence type="ECO:0000256" key="4">
    <source>
        <dbReference type="ARBA" id="ARBA00023186"/>
    </source>
</evidence>
<evidence type="ECO:0000259" key="7">
    <source>
        <dbReference type="Pfam" id="PF24986"/>
    </source>
</evidence>
<accession>A0A1F7WM46</accession>
<dbReference type="InterPro" id="IPR011961">
    <property type="entry name" value="RimM"/>
</dbReference>
<evidence type="ECO:0000256" key="1">
    <source>
        <dbReference type="ARBA" id="ARBA00022490"/>
    </source>
</evidence>
<dbReference type="Pfam" id="PF24986">
    <property type="entry name" value="PRC_RimM"/>
    <property type="match status" value="1"/>
</dbReference>